<dbReference type="InterPro" id="IPR046462">
    <property type="entry name" value="TerL_nuclease"/>
</dbReference>
<evidence type="ECO:0000313" key="3">
    <source>
        <dbReference type="EMBL" id="TWE06411.1"/>
    </source>
</evidence>
<dbReference type="InterPro" id="IPR046461">
    <property type="entry name" value="TerL_ATPase"/>
</dbReference>
<dbReference type="PANTHER" id="PTHR41287">
    <property type="match status" value="1"/>
</dbReference>
<gene>
    <name evidence="3" type="ORF">FB550_102433</name>
</gene>
<dbReference type="Pfam" id="PF20441">
    <property type="entry name" value="TerL_nuclease"/>
    <property type="match status" value="1"/>
</dbReference>
<dbReference type="RefSeq" id="WP_396897332.1">
    <property type="nucleotide sequence ID" value="NZ_VIVN01000002.1"/>
</dbReference>
<dbReference type="EMBL" id="VIVN01000002">
    <property type="protein sequence ID" value="TWE06411.1"/>
    <property type="molecule type" value="Genomic_DNA"/>
</dbReference>
<feature type="domain" description="Terminase large subunit-like ATPase" evidence="1">
    <location>
        <begin position="86"/>
        <end position="265"/>
    </location>
</feature>
<sequence length="583" mass="66861">MGTKKFSNETVVMEYAQSIVSGVKVAGKEIIQMCQRFLNDLENPEYDFSPKDAEFVIQVIETTFVHDKGERLDGSPLKGEPFILEPWQKFIIYNLLAFYQTGTLIKRFKEAFIFLPRKNGKSRFVAALSWGLALLERKSGSSIYIVGAALEQSMQSFNFINFNLKQMGEENNFRVRDNNQEHSISGDFGNNGSIYIKALAANPDAQDSLLCNIGIADELHAYRTPKQYNIIKEAMKAYTNKLMIGITTAGDNMNSFCYNRLKYCQKILDKTVTDEKYFIFIAKADENELGEVDYTDPIQHEKANPNYGVTIRPDDILNDALQAQNDPQQRKDFFSKSLNVYTSAMRAYFNIDEFQHSNAQYSWKLEQLAKLPITWYGGADLSKLHDLTASALYGRYTMKDGKEVDIAISHAFFPIVRATQKAEEDNIPLFGWKDDGVLTMSNTVTVHYDDIVNWFIGMKKMGFKIKMVGFDKKFGREFFLKMKQSGFKIVDQPQYFYRKSEGFRRVEVKVKNQDFYYLGNQAFEYCVQNVRAIEKTDDMIQYEKVDGDGGTQRIDLFDATVFACCQMLEDMATTSAVGRWLNS</sequence>
<comment type="caution">
    <text evidence="3">The sequence shown here is derived from an EMBL/GenBank/DDBJ whole genome shotgun (WGS) entry which is preliminary data.</text>
</comment>
<reference evidence="3 4" key="1">
    <citation type="submission" date="2019-06" db="EMBL/GenBank/DDBJ databases">
        <title>Sorghum-associated microbial communities from plants grown in Nebraska, USA.</title>
        <authorList>
            <person name="Schachtman D."/>
        </authorList>
    </citation>
    <scope>NUCLEOTIDE SEQUENCE [LARGE SCALE GENOMIC DNA]</scope>
    <source>
        <strain evidence="3 4">2482</strain>
    </source>
</reference>
<evidence type="ECO:0000259" key="2">
    <source>
        <dbReference type="Pfam" id="PF20441"/>
    </source>
</evidence>
<dbReference type="Proteomes" id="UP000319671">
    <property type="component" value="Unassembled WGS sequence"/>
</dbReference>
<dbReference type="InterPro" id="IPR005021">
    <property type="entry name" value="Terminase_largesu-like"/>
</dbReference>
<dbReference type="GO" id="GO:0004519">
    <property type="term" value="F:endonuclease activity"/>
    <property type="evidence" value="ECO:0007669"/>
    <property type="project" value="InterPro"/>
</dbReference>
<dbReference type="AlphaFoldDB" id="A0A561DSS3"/>
<dbReference type="Pfam" id="PF03354">
    <property type="entry name" value="TerL_ATPase"/>
    <property type="match status" value="1"/>
</dbReference>
<feature type="domain" description="Terminase large subunit-like endonuclease" evidence="2">
    <location>
        <begin position="272"/>
        <end position="567"/>
    </location>
</feature>
<organism evidence="3 4">
    <name type="scientific">Neobacillus bataviensis</name>
    <dbReference type="NCBI Taxonomy" id="220685"/>
    <lineage>
        <taxon>Bacteria</taxon>
        <taxon>Bacillati</taxon>
        <taxon>Bacillota</taxon>
        <taxon>Bacilli</taxon>
        <taxon>Bacillales</taxon>
        <taxon>Bacillaceae</taxon>
        <taxon>Neobacillus</taxon>
    </lineage>
</organism>
<keyword evidence="4" id="KW-1185">Reference proteome</keyword>
<evidence type="ECO:0000313" key="4">
    <source>
        <dbReference type="Proteomes" id="UP000319671"/>
    </source>
</evidence>
<accession>A0A561DSS3</accession>
<name>A0A561DSS3_9BACI</name>
<dbReference type="InterPro" id="IPR027417">
    <property type="entry name" value="P-loop_NTPase"/>
</dbReference>
<proteinExistence type="predicted"/>
<dbReference type="Gene3D" id="3.40.50.300">
    <property type="entry name" value="P-loop containing nucleotide triphosphate hydrolases"/>
    <property type="match status" value="1"/>
</dbReference>
<evidence type="ECO:0000259" key="1">
    <source>
        <dbReference type="Pfam" id="PF03354"/>
    </source>
</evidence>
<dbReference type="PANTHER" id="PTHR41287:SF1">
    <property type="entry name" value="PROTEIN YMFN"/>
    <property type="match status" value="1"/>
</dbReference>
<protein>
    <submittedName>
        <fullName evidence="3">Phage terminase large subunit-like protein</fullName>
    </submittedName>
</protein>